<sequence>MTNSPAAYEGYGLAGRTVLVTGATGGIGQAVARAYAAAGAKVAVAHHSGAERARRLADELGAEAGRAYAVAYDLTDPESPGRAVAQVEERWGGLDVLVAGAIRWGVRRAPDTRFEDVPETDWVPFLGDNLVPAVRTVQRAVPGMRARGWGRVVLISSHNALGGNRGQEFYGTAKAGLHGLARSLMWDVGRDNVLVNMVAPGLTATPRVLEGLPEPVRDREVRATPTGRLSTPEEVAAAVLFLGSAANGNITGETLTVSGGR</sequence>
<dbReference type="InterPro" id="IPR050259">
    <property type="entry name" value="SDR"/>
</dbReference>
<protein>
    <submittedName>
        <fullName evidence="2">SDR family oxidoreductase</fullName>
    </submittedName>
</protein>
<dbReference type="Proteomes" id="UP001197114">
    <property type="component" value="Unassembled WGS sequence"/>
</dbReference>
<evidence type="ECO:0000313" key="3">
    <source>
        <dbReference type="Proteomes" id="UP001197114"/>
    </source>
</evidence>
<organism evidence="2 3">
    <name type="scientific">Streptomyces anatolicus</name>
    <dbReference type="NCBI Taxonomy" id="2675858"/>
    <lineage>
        <taxon>Bacteria</taxon>
        <taxon>Bacillati</taxon>
        <taxon>Actinomycetota</taxon>
        <taxon>Actinomycetes</taxon>
        <taxon>Kitasatosporales</taxon>
        <taxon>Streptomycetaceae</taxon>
        <taxon>Streptomyces</taxon>
    </lineage>
</organism>
<dbReference type="Pfam" id="PF13561">
    <property type="entry name" value="adh_short_C2"/>
    <property type="match status" value="1"/>
</dbReference>
<name>A0ABS6YUY9_9ACTN</name>
<comment type="caution">
    <text evidence="2">The sequence shown here is derived from an EMBL/GenBank/DDBJ whole genome shotgun (WGS) entry which is preliminary data.</text>
</comment>
<dbReference type="EMBL" id="WMBF01000468">
    <property type="protein sequence ID" value="MBW5425252.1"/>
    <property type="molecule type" value="Genomic_DNA"/>
</dbReference>
<reference evidence="2 3" key="1">
    <citation type="submission" date="2019-11" db="EMBL/GenBank/DDBJ databases">
        <authorList>
            <person name="Ay H."/>
        </authorList>
    </citation>
    <scope>NUCLEOTIDE SEQUENCE [LARGE SCALE GENOMIC DNA]</scope>
    <source>
        <strain evidence="2 3">BG9H</strain>
    </source>
</reference>
<accession>A0ABS6YUY9</accession>
<dbReference type="SUPFAM" id="SSF51735">
    <property type="entry name" value="NAD(P)-binding Rossmann-fold domains"/>
    <property type="match status" value="1"/>
</dbReference>
<dbReference type="Gene3D" id="3.40.50.720">
    <property type="entry name" value="NAD(P)-binding Rossmann-like Domain"/>
    <property type="match status" value="1"/>
</dbReference>
<comment type="similarity">
    <text evidence="1">Belongs to the short-chain dehydrogenases/reductases (SDR) family.</text>
</comment>
<dbReference type="PANTHER" id="PTHR42879:SF2">
    <property type="entry name" value="3-OXOACYL-[ACYL-CARRIER-PROTEIN] REDUCTASE FABG"/>
    <property type="match status" value="1"/>
</dbReference>
<gene>
    <name evidence="2" type="ORF">GKQ77_27450</name>
</gene>
<dbReference type="RefSeq" id="WP_219691642.1">
    <property type="nucleotide sequence ID" value="NZ_WMBF01000468.1"/>
</dbReference>
<dbReference type="PANTHER" id="PTHR42879">
    <property type="entry name" value="3-OXOACYL-(ACYL-CARRIER-PROTEIN) REDUCTASE"/>
    <property type="match status" value="1"/>
</dbReference>
<dbReference type="PROSITE" id="PS00061">
    <property type="entry name" value="ADH_SHORT"/>
    <property type="match status" value="1"/>
</dbReference>
<proteinExistence type="inferred from homology"/>
<dbReference type="PRINTS" id="PR00081">
    <property type="entry name" value="GDHRDH"/>
</dbReference>
<dbReference type="InterPro" id="IPR002347">
    <property type="entry name" value="SDR_fam"/>
</dbReference>
<dbReference type="InterPro" id="IPR020904">
    <property type="entry name" value="Sc_DH/Rdtase_CS"/>
</dbReference>
<dbReference type="InterPro" id="IPR036291">
    <property type="entry name" value="NAD(P)-bd_dom_sf"/>
</dbReference>
<keyword evidence="3" id="KW-1185">Reference proteome</keyword>
<evidence type="ECO:0000313" key="2">
    <source>
        <dbReference type="EMBL" id="MBW5425252.1"/>
    </source>
</evidence>
<evidence type="ECO:0000256" key="1">
    <source>
        <dbReference type="ARBA" id="ARBA00006484"/>
    </source>
</evidence>